<evidence type="ECO:0000313" key="1">
    <source>
        <dbReference type="EMBL" id="PMD25355.1"/>
    </source>
</evidence>
<gene>
    <name evidence="1" type="ORF">NA56DRAFT_699280</name>
</gene>
<evidence type="ECO:0000313" key="2">
    <source>
        <dbReference type="Proteomes" id="UP000235672"/>
    </source>
</evidence>
<dbReference type="AlphaFoldDB" id="A0A2J6QGF9"/>
<sequence length="72" mass="8199">MHKNLEEAFDANAFVIAPAAVPEKNQPVEWKIVLTKKFAKLTIFDNTSYGDMFPRPSDLNNTVKKALTLYKE</sequence>
<keyword evidence="2" id="KW-1185">Reference proteome</keyword>
<proteinExistence type="predicted"/>
<dbReference type="Proteomes" id="UP000235672">
    <property type="component" value="Unassembled WGS sequence"/>
</dbReference>
<organism evidence="1 2">
    <name type="scientific">Hyaloscypha hepaticicola</name>
    <dbReference type="NCBI Taxonomy" id="2082293"/>
    <lineage>
        <taxon>Eukaryota</taxon>
        <taxon>Fungi</taxon>
        <taxon>Dikarya</taxon>
        <taxon>Ascomycota</taxon>
        <taxon>Pezizomycotina</taxon>
        <taxon>Leotiomycetes</taxon>
        <taxon>Helotiales</taxon>
        <taxon>Hyaloscyphaceae</taxon>
        <taxon>Hyaloscypha</taxon>
    </lineage>
</organism>
<protein>
    <submittedName>
        <fullName evidence="1">Uncharacterized protein</fullName>
    </submittedName>
</protein>
<accession>A0A2J6QGF9</accession>
<dbReference type="OrthoDB" id="5386595at2759"/>
<reference evidence="1 2" key="1">
    <citation type="submission" date="2016-05" db="EMBL/GenBank/DDBJ databases">
        <title>A degradative enzymes factory behind the ericoid mycorrhizal symbiosis.</title>
        <authorList>
            <consortium name="DOE Joint Genome Institute"/>
            <person name="Martino E."/>
            <person name="Morin E."/>
            <person name="Grelet G."/>
            <person name="Kuo A."/>
            <person name="Kohler A."/>
            <person name="Daghino S."/>
            <person name="Barry K."/>
            <person name="Choi C."/>
            <person name="Cichocki N."/>
            <person name="Clum A."/>
            <person name="Copeland A."/>
            <person name="Hainaut M."/>
            <person name="Haridas S."/>
            <person name="Labutti K."/>
            <person name="Lindquist E."/>
            <person name="Lipzen A."/>
            <person name="Khouja H.-R."/>
            <person name="Murat C."/>
            <person name="Ohm R."/>
            <person name="Olson A."/>
            <person name="Spatafora J."/>
            <person name="Veneault-Fourrey C."/>
            <person name="Henrissat B."/>
            <person name="Grigoriev I."/>
            <person name="Martin F."/>
            <person name="Perotto S."/>
        </authorList>
    </citation>
    <scope>NUCLEOTIDE SEQUENCE [LARGE SCALE GENOMIC DNA]</scope>
    <source>
        <strain evidence="1 2">UAMH 7357</strain>
    </source>
</reference>
<dbReference type="EMBL" id="KZ613470">
    <property type="protein sequence ID" value="PMD25355.1"/>
    <property type="molecule type" value="Genomic_DNA"/>
</dbReference>
<name>A0A2J6QGF9_9HELO</name>